<name>A0A0P8AG37_9BACT</name>
<dbReference type="Pfam" id="PF08811">
    <property type="entry name" value="DUF1800"/>
    <property type="match status" value="1"/>
</dbReference>
<proteinExistence type="predicted"/>
<reference evidence="1 2" key="1">
    <citation type="submission" date="2015-09" db="EMBL/GenBank/DDBJ databases">
        <title>Identification and resolution of microdiversity through metagenomic sequencing of parallel consortia.</title>
        <authorList>
            <person name="Nelson W.C."/>
            <person name="Romine M.F."/>
            <person name="Lindemann S.R."/>
        </authorList>
    </citation>
    <scope>NUCLEOTIDE SEQUENCE [LARGE SCALE GENOMIC DNA]</scope>
    <source>
        <strain evidence="1">HL-49</strain>
    </source>
</reference>
<protein>
    <recommendedName>
        <fullName evidence="3">DUF1800 domain-containing protein</fullName>
    </recommendedName>
</protein>
<evidence type="ECO:0000313" key="1">
    <source>
        <dbReference type="EMBL" id="KPQ14437.1"/>
    </source>
</evidence>
<evidence type="ECO:0008006" key="3">
    <source>
        <dbReference type="Google" id="ProtNLM"/>
    </source>
</evidence>
<accession>A0A0P8AG37</accession>
<dbReference type="EMBL" id="LJXT01000064">
    <property type="protein sequence ID" value="KPQ14437.1"/>
    <property type="molecule type" value="Genomic_DNA"/>
</dbReference>
<organism evidence="1 2">
    <name type="scientific">Algoriphagus marincola HL-49</name>
    <dbReference type="NCBI Taxonomy" id="1305737"/>
    <lineage>
        <taxon>Bacteria</taxon>
        <taxon>Pseudomonadati</taxon>
        <taxon>Bacteroidota</taxon>
        <taxon>Cytophagia</taxon>
        <taxon>Cytophagales</taxon>
        <taxon>Cyclobacteriaceae</taxon>
        <taxon>Algoriphagus</taxon>
    </lineage>
</organism>
<sequence>MNLDHLNALRLGFSTQSATEIQSKGLDKFIHRQLNAKNLLKEPAFLANSPRSLVELRALRQSAQKGGKQVERIAKDLIKTSLDWKAFLLERYDQTDFPLREKINLFFQNHFVVTLQSVKVPYWIFKHYETINTYSLGNYKTLVKEMVYSNAMIKYLDNQQNRKGKINENLGRELLELFTLGEGHYNEQDIKNTARALAGLTFGEDKGMYRRFLMDHSTKTVFGKSGNFRIDEVIEIIFEQPNTPYFLAEKVLKWFFYDTPPKDLVTKYGDVLAQQNFELKPFFSILFTEECKNPKGGHQIKNPLTFFLQIHHDLNLSPNYKLLAILLRNQAMDLYDQPNVKGWKGGKDWLTSQIYADRNQVVDFIIDGNEQFQKVLSKRLEKFDVGTISLKPKLEIHDAGSAKSILAELTGRMIFETNEEMVADLNQVLKYDFDPQAVNAQKSILNVYQYLAKSPEFQII</sequence>
<dbReference type="OrthoDB" id="9772295at2"/>
<dbReference type="InterPro" id="IPR014917">
    <property type="entry name" value="DUF1800"/>
</dbReference>
<dbReference type="AlphaFoldDB" id="A0A0P8AG37"/>
<dbReference type="eggNOG" id="COG5267">
    <property type="taxonomic scope" value="Bacteria"/>
</dbReference>
<comment type="caution">
    <text evidence="1">The sequence shown here is derived from an EMBL/GenBank/DDBJ whole genome shotgun (WGS) entry which is preliminary data.</text>
</comment>
<gene>
    <name evidence="1" type="ORF">HLUCCX10_10580</name>
</gene>
<dbReference type="Proteomes" id="UP000050421">
    <property type="component" value="Unassembled WGS sequence"/>
</dbReference>
<dbReference type="PATRIC" id="fig|1305737.6.peg.2739"/>
<dbReference type="STRING" id="1305737.GCA_000526355_01533"/>
<evidence type="ECO:0000313" key="2">
    <source>
        <dbReference type="Proteomes" id="UP000050421"/>
    </source>
</evidence>